<evidence type="ECO:0000313" key="1">
    <source>
        <dbReference type="EMBL" id="ETV69556.1"/>
    </source>
</evidence>
<accession>W4FRI9</accession>
<dbReference type="GeneID" id="20816788"/>
<dbReference type="PANTHER" id="PTHR47150">
    <property type="entry name" value="OS12G0169200 PROTEIN"/>
    <property type="match status" value="1"/>
</dbReference>
<dbReference type="VEuPathDB" id="FungiDB:H257_14792"/>
<organism evidence="1">
    <name type="scientific">Aphanomyces astaci</name>
    <name type="common">Crayfish plague agent</name>
    <dbReference type="NCBI Taxonomy" id="112090"/>
    <lineage>
        <taxon>Eukaryota</taxon>
        <taxon>Sar</taxon>
        <taxon>Stramenopiles</taxon>
        <taxon>Oomycota</taxon>
        <taxon>Saprolegniomycetes</taxon>
        <taxon>Saprolegniales</taxon>
        <taxon>Verrucalvaceae</taxon>
        <taxon>Aphanomyces</taxon>
    </lineage>
</organism>
<dbReference type="RefSeq" id="XP_009840980.1">
    <property type="nucleotide sequence ID" value="XM_009842678.1"/>
</dbReference>
<dbReference type="STRING" id="112090.W4FRI9"/>
<dbReference type="OrthoDB" id="124630at2759"/>
<dbReference type="InterPro" id="IPR006912">
    <property type="entry name" value="Harbinger_derived_prot"/>
</dbReference>
<dbReference type="EMBL" id="KI913175">
    <property type="protein sequence ID" value="ETV69556.1"/>
    <property type="molecule type" value="Genomic_DNA"/>
</dbReference>
<name>W4FRI9_APHAT</name>
<reference evidence="1" key="1">
    <citation type="submission" date="2013-12" db="EMBL/GenBank/DDBJ databases">
        <title>The Genome Sequence of Aphanomyces astaci APO3.</title>
        <authorList>
            <consortium name="The Broad Institute Genomics Platform"/>
            <person name="Russ C."/>
            <person name="Tyler B."/>
            <person name="van West P."/>
            <person name="Dieguez-Uribeondo J."/>
            <person name="Young S.K."/>
            <person name="Zeng Q."/>
            <person name="Gargeya S."/>
            <person name="Fitzgerald M."/>
            <person name="Abouelleil A."/>
            <person name="Alvarado L."/>
            <person name="Chapman S.B."/>
            <person name="Gainer-Dewar J."/>
            <person name="Goldberg J."/>
            <person name="Griggs A."/>
            <person name="Gujja S."/>
            <person name="Hansen M."/>
            <person name="Howarth C."/>
            <person name="Imamovic A."/>
            <person name="Ireland A."/>
            <person name="Larimer J."/>
            <person name="McCowan C."/>
            <person name="Murphy C."/>
            <person name="Pearson M."/>
            <person name="Poon T.W."/>
            <person name="Priest M."/>
            <person name="Roberts A."/>
            <person name="Saif S."/>
            <person name="Shea T."/>
            <person name="Sykes S."/>
            <person name="Wortman J."/>
            <person name="Nusbaum C."/>
            <person name="Birren B."/>
        </authorList>
    </citation>
    <scope>NUCLEOTIDE SEQUENCE [LARGE SCALE GENOMIC DNA]</scope>
    <source>
        <strain evidence="1">APO3</strain>
    </source>
</reference>
<evidence type="ECO:0008006" key="2">
    <source>
        <dbReference type="Google" id="ProtNLM"/>
    </source>
</evidence>
<dbReference type="AlphaFoldDB" id="W4FRI9"/>
<sequence length="255" mass="29102">MRQALRRFCSGIQSLYKDSSLREPNESDCQRLLRDAQRVGWPGMLGSLDCSHYAWKNCPKAWAGQFQGAKGRPTVILEAVSDMRGRIWHAYFGMPGANNDINVLDSSNMLHGSIGVFVKTVPNAKSLREKAFQKAQESRPMDVERMFGMLQARWHVLTRPCELWDRSAMHHVVITCCVLHNMVIDDEMDDDSCDLEFLNDLQPDDPFVATGEIEHATLQSRIRAFVKLTDGVAHTKLLHDLVEHRWNLFGDISYK</sequence>
<dbReference type="Pfam" id="PF04827">
    <property type="entry name" value="Plant_tran"/>
    <property type="match status" value="2"/>
</dbReference>
<dbReference type="PANTHER" id="PTHR47150:SF5">
    <property type="entry name" value="OS07G0546750 PROTEIN"/>
    <property type="match status" value="1"/>
</dbReference>
<proteinExistence type="predicted"/>
<protein>
    <recommendedName>
        <fullName evidence="2">DDE Tnp4 domain-containing protein</fullName>
    </recommendedName>
</protein>
<gene>
    <name evidence="1" type="ORF">H257_14792</name>
</gene>